<comment type="caution">
    <text evidence="2">The sequence shown here is derived from an EMBL/GenBank/DDBJ whole genome shotgun (WGS) entry which is preliminary data.</text>
</comment>
<name>A0AAV4II25_9GAST</name>
<proteinExistence type="predicted"/>
<evidence type="ECO:0000313" key="2">
    <source>
        <dbReference type="EMBL" id="GFS07926.1"/>
    </source>
</evidence>
<keyword evidence="1" id="KW-0472">Membrane</keyword>
<feature type="transmembrane region" description="Helical" evidence="1">
    <location>
        <begin position="6"/>
        <end position="23"/>
    </location>
</feature>
<protein>
    <submittedName>
        <fullName evidence="2">Uncharacterized protein</fullName>
    </submittedName>
</protein>
<evidence type="ECO:0000256" key="1">
    <source>
        <dbReference type="SAM" id="Phobius"/>
    </source>
</evidence>
<sequence>MVLTYIYHVVLTVGAVFGIKSAIRTFNIRGGYSVGVNTSVVLSADLCSLTSLDIPDEFDDDMLEPELVAVSQPDKVEGEVRHLRSTFVS</sequence>
<organism evidence="2 3">
    <name type="scientific">Elysia marginata</name>
    <dbReference type="NCBI Taxonomy" id="1093978"/>
    <lineage>
        <taxon>Eukaryota</taxon>
        <taxon>Metazoa</taxon>
        <taxon>Spiralia</taxon>
        <taxon>Lophotrochozoa</taxon>
        <taxon>Mollusca</taxon>
        <taxon>Gastropoda</taxon>
        <taxon>Heterobranchia</taxon>
        <taxon>Euthyneura</taxon>
        <taxon>Panpulmonata</taxon>
        <taxon>Sacoglossa</taxon>
        <taxon>Placobranchoidea</taxon>
        <taxon>Plakobranchidae</taxon>
        <taxon>Elysia</taxon>
    </lineage>
</organism>
<reference evidence="2 3" key="1">
    <citation type="journal article" date="2021" name="Elife">
        <title>Chloroplast acquisition without the gene transfer in kleptoplastic sea slugs, Plakobranchus ocellatus.</title>
        <authorList>
            <person name="Maeda T."/>
            <person name="Takahashi S."/>
            <person name="Yoshida T."/>
            <person name="Shimamura S."/>
            <person name="Takaki Y."/>
            <person name="Nagai Y."/>
            <person name="Toyoda A."/>
            <person name="Suzuki Y."/>
            <person name="Arimoto A."/>
            <person name="Ishii H."/>
            <person name="Satoh N."/>
            <person name="Nishiyama T."/>
            <person name="Hasebe M."/>
            <person name="Maruyama T."/>
            <person name="Minagawa J."/>
            <person name="Obokata J."/>
            <person name="Shigenobu S."/>
        </authorList>
    </citation>
    <scope>NUCLEOTIDE SEQUENCE [LARGE SCALE GENOMIC DNA]</scope>
</reference>
<dbReference type="AlphaFoldDB" id="A0AAV4II25"/>
<keyword evidence="3" id="KW-1185">Reference proteome</keyword>
<keyword evidence="1" id="KW-1133">Transmembrane helix</keyword>
<dbReference type="Proteomes" id="UP000762676">
    <property type="component" value="Unassembled WGS sequence"/>
</dbReference>
<keyword evidence="1" id="KW-0812">Transmembrane</keyword>
<dbReference type="EMBL" id="BMAT01013228">
    <property type="protein sequence ID" value="GFS07926.1"/>
    <property type="molecule type" value="Genomic_DNA"/>
</dbReference>
<gene>
    <name evidence="2" type="ORF">ElyMa_006580900</name>
</gene>
<accession>A0AAV4II25</accession>
<evidence type="ECO:0000313" key="3">
    <source>
        <dbReference type="Proteomes" id="UP000762676"/>
    </source>
</evidence>